<reference evidence="1 2" key="1">
    <citation type="submission" date="2019-05" db="EMBL/GenBank/DDBJ databases">
        <title>Another draft genome of Portunus trituberculatus and its Hox gene families provides insights of decapod evolution.</title>
        <authorList>
            <person name="Jeong J.-H."/>
            <person name="Song I."/>
            <person name="Kim S."/>
            <person name="Choi T."/>
            <person name="Kim D."/>
            <person name="Ryu S."/>
            <person name="Kim W."/>
        </authorList>
    </citation>
    <scope>NUCLEOTIDE SEQUENCE [LARGE SCALE GENOMIC DNA]</scope>
    <source>
        <tissue evidence="1">Muscle</tissue>
    </source>
</reference>
<name>A0A5B7DG64_PORTR</name>
<dbReference type="AlphaFoldDB" id="A0A5B7DG64"/>
<evidence type="ECO:0000313" key="1">
    <source>
        <dbReference type="EMBL" id="MPC20096.1"/>
    </source>
</evidence>
<sequence>MLPRAGHALPPSFASVRLVRGNQAWCEEHTALAHPHLPGHSLHQLVPPAVFFRVFWTEGFSSPAAQQHV</sequence>
<protein>
    <submittedName>
        <fullName evidence="1">Uncharacterized protein</fullName>
    </submittedName>
</protein>
<keyword evidence="2" id="KW-1185">Reference proteome</keyword>
<dbReference type="Proteomes" id="UP000324222">
    <property type="component" value="Unassembled WGS sequence"/>
</dbReference>
<accession>A0A5B7DG64</accession>
<comment type="caution">
    <text evidence="1">The sequence shown here is derived from an EMBL/GenBank/DDBJ whole genome shotgun (WGS) entry which is preliminary data.</text>
</comment>
<gene>
    <name evidence="1" type="ORF">E2C01_013027</name>
</gene>
<dbReference type="EMBL" id="VSRR010000833">
    <property type="protein sequence ID" value="MPC20096.1"/>
    <property type="molecule type" value="Genomic_DNA"/>
</dbReference>
<proteinExistence type="predicted"/>
<organism evidence="1 2">
    <name type="scientific">Portunus trituberculatus</name>
    <name type="common">Swimming crab</name>
    <name type="synonym">Neptunus trituberculatus</name>
    <dbReference type="NCBI Taxonomy" id="210409"/>
    <lineage>
        <taxon>Eukaryota</taxon>
        <taxon>Metazoa</taxon>
        <taxon>Ecdysozoa</taxon>
        <taxon>Arthropoda</taxon>
        <taxon>Crustacea</taxon>
        <taxon>Multicrustacea</taxon>
        <taxon>Malacostraca</taxon>
        <taxon>Eumalacostraca</taxon>
        <taxon>Eucarida</taxon>
        <taxon>Decapoda</taxon>
        <taxon>Pleocyemata</taxon>
        <taxon>Brachyura</taxon>
        <taxon>Eubrachyura</taxon>
        <taxon>Portunoidea</taxon>
        <taxon>Portunidae</taxon>
        <taxon>Portuninae</taxon>
        <taxon>Portunus</taxon>
    </lineage>
</organism>
<evidence type="ECO:0000313" key="2">
    <source>
        <dbReference type="Proteomes" id="UP000324222"/>
    </source>
</evidence>